<feature type="compositionally biased region" description="Basic and acidic residues" evidence="1">
    <location>
        <begin position="40"/>
        <end position="90"/>
    </location>
</feature>
<evidence type="ECO:0000313" key="2">
    <source>
        <dbReference type="EMBL" id="EGE00695.1"/>
    </source>
</evidence>
<feature type="compositionally biased region" description="Polar residues" evidence="1">
    <location>
        <begin position="1"/>
        <end position="14"/>
    </location>
</feature>
<evidence type="ECO:0000256" key="1">
    <source>
        <dbReference type="SAM" id="MobiDB-lite"/>
    </source>
</evidence>
<feature type="region of interest" description="Disordered" evidence="1">
    <location>
        <begin position="1"/>
        <end position="183"/>
    </location>
</feature>
<protein>
    <submittedName>
        <fullName evidence="2">Uncharacterized protein</fullName>
    </submittedName>
</protein>
<dbReference type="AlphaFoldDB" id="F2SAU5"/>
<gene>
    <name evidence="2" type="ORF">TESG_08668</name>
</gene>
<dbReference type="HOGENOM" id="CLU_1476181_0_0_1"/>
<accession>F2SAU5</accession>
<dbReference type="Proteomes" id="UP000009172">
    <property type="component" value="Unassembled WGS sequence"/>
</dbReference>
<evidence type="ECO:0000313" key="3">
    <source>
        <dbReference type="Proteomes" id="UP000009172"/>
    </source>
</evidence>
<sequence length="183" mass="20549">MDQTDLGQRSSSGFQDAYHATLVDQRNNQGEDEDEDEEEGKSNKESRSNAELKHLNATGNKDRGQPNQRESERASETDREEEQQKNDRPNRPRTSVSARSRREWMMKQDASFHFSFLRERESPSLQQRHAPEQPGRTGTAKEETEGELGAASGRGPGPGHHRIEEGHPFCSACGPSSLMSSQL</sequence>
<reference evidence="3" key="1">
    <citation type="journal article" date="2012" name="MBio">
        <title>Comparative genome analysis of Trichophyton rubrum and related dermatophytes reveals candidate genes involved in infection.</title>
        <authorList>
            <person name="Martinez D.A."/>
            <person name="Oliver B.G."/>
            <person name="Graeser Y."/>
            <person name="Goldberg J.M."/>
            <person name="Li W."/>
            <person name="Martinez-Rossi N.M."/>
            <person name="Monod M."/>
            <person name="Shelest E."/>
            <person name="Barton R.C."/>
            <person name="Birch E."/>
            <person name="Brakhage A.A."/>
            <person name="Chen Z."/>
            <person name="Gurr S.J."/>
            <person name="Heiman D."/>
            <person name="Heitman J."/>
            <person name="Kosti I."/>
            <person name="Rossi A."/>
            <person name="Saif S."/>
            <person name="Samalova M."/>
            <person name="Saunders C.W."/>
            <person name="Shea T."/>
            <person name="Summerbell R.C."/>
            <person name="Xu J."/>
            <person name="Young S."/>
            <person name="Zeng Q."/>
            <person name="Birren B.W."/>
            <person name="Cuomo C.A."/>
            <person name="White T.C."/>
        </authorList>
    </citation>
    <scope>NUCLEOTIDE SEQUENCE [LARGE SCALE GENOMIC DNA]</scope>
    <source>
        <strain evidence="3">CBS 112818</strain>
    </source>
</reference>
<organism evidence="2 3">
    <name type="scientific">Trichophyton tonsurans (strain CBS 112818)</name>
    <name type="common">Scalp ringworm fungus</name>
    <dbReference type="NCBI Taxonomy" id="647933"/>
    <lineage>
        <taxon>Eukaryota</taxon>
        <taxon>Fungi</taxon>
        <taxon>Dikarya</taxon>
        <taxon>Ascomycota</taxon>
        <taxon>Pezizomycotina</taxon>
        <taxon>Eurotiomycetes</taxon>
        <taxon>Eurotiomycetidae</taxon>
        <taxon>Onygenales</taxon>
        <taxon>Arthrodermataceae</taxon>
        <taxon>Trichophyton</taxon>
    </lineage>
</organism>
<dbReference type="EMBL" id="GG698548">
    <property type="protein sequence ID" value="EGE00695.1"/>
    <property type="molecule type" value="Genomic_DNA"/>
</dbReference>
<keyword evidence="3" id="KW-1185">Reference proteome</keyword>
<name>F2SAU5_TRIT1</name>
<feature type="compositionally biased region" description="Acidic residues" evidence="1">
    <location>
        <begin position="30"/>
        <end position="39"/>
    </location>
</feature>
<proteinExistence type="predicted"/>